<evidence type="ECO:0000313" key="3">
    <source>
        <dbReference type="Proteomes" id="UP001252875"/>
    </source>
</evidence>
<organism evidence="2 3">
    <name type="scientific">Enterococcus hulanensis</name>
    <dbReference type="NCBI Taxonomy" id="2559929"/>
    <lineage>
        <taxon>Bacteria</taxon>
        <taxon>Bacillati</taxon>
        <taxon>Bacillota</taxon>
        <taxon>Bacilli</taxon>
        <taxon>Lactobacillales</taxon>
        <taxon>Enterococcaceae</taxon>
        <taxon>Enterococcus</taxon>
    </lineage>
</organism>
<evidence type="ECO:0008006" key="4">
    <source>
        <dbReference type="Google" id="ProtNLM"/>
    </source>
</evidence>
<dbReference type="EMBL" id="JARPYI010000001">
    <property type="protein sequence ID" value="MDT2598879.1"/>
    <property type="molecule type" value="Genomic_DNA"/>
</dbReference>
<keyword evidence="3" id="KW-1185">Reference proteome</keyword>
<keyword evidence="1" id="KW-0175">Coiled coil</keyword>
<name>A0ABU3EVH2_9ENTE</name>
<reference evidence="2 3" key="1">
    <citation type="submission" date="2023-03" db="EMBL/GenBank/DDBJ databases">
        <authorList>
            <person name="Shen W."/>
            <person name="Cai J."/>
        </authorList>
    </citation>
    <scope>NUCLEOTIDE SEQUENCE [LARGE SCALE GENOMIC DNA]</scope>
    <source>
        <strain evidence="2 3">D6-4</strain>
    </source>
</reference>
<accession>A0ABU3EVH2</accession>
<dbReference type="Proteomes" id="UP001252875">
    <property type="component" value="Unassembled WGS sequence"/>
</dbReference>
<evidence type="ECO:0000256" key="1">
    <source>
        <dbReference type="SAM" id="Coils"/>
    </source>
</evidence>
<protein>
    <recommendedName>
        <fullName evidence="4">50S ribosomal protein L29</fullName>
    </recommendedName>
</protein>
<evidence type="ECO:0000313" key="2">
    <source>
        <dbReference type="EMBL" id="MDT2598879.1"/>
    </source>
</evidence>
<dbReference type="RefSeq" id="WP_221675684.1">
    <property type="nucleotide sequence ID" value="NZ_JARPYE010000003.1"/>
</dbReference>
<proteinExistence type="predicted"/>
<comment type="caution">
    <text evidence="2">The sequence shown here is derived from an EMBL/GenBank/DDBJ whole genome shotgun (WGS) entry which is preliminary data.</text>
</comment>
<sequence>MEVNESVIREIKAELTAAKIELERLKQLDFSSELKDERIKSLKQEIQQAERLLNK</sequence>
<gene>
    <name evidence="2" type="ORF">P7D85_03780</name>
</gene>
<feature type="coiled-coil region" evidence="1">
    <location>
        <begin position="8"/>
        <end position="52"/>
    </location>
</feature>